<dbReference type="OrthoDB" id="678784at2"/>
<evidence type="ECO:0000256" key="1">
    <source>
        <dbReference type="SAM" id="MobiDB-lite"/>
    </source>
</evidence>
<evidence type="ECO:0000259" key="2">
    <source>
        <dbReference type="Pfam" id="PF14129"/>
    </source>
</evidence>
<feature type="domain" description="DUF4296" evidence="2">
    <location>
        <begin position="27"/>
        <end position="109"/>
    </location>
</feature>
<dbReference type="HOGENOM" id="CLU_065523_0_0_10"/>
<dbReference type="PROSITE" id="PS51257">
    <property type="entry name" value="PROKAR_LIPOPROTEIN"/>
    <property type="match status" value="1"/>
</dbReference>
<dbReference type="Pfam" id="PF14129">
    <property type="entry name" value="DUF4296"/>
    <property type="match status" value="1"/>
</dbReference>
<feature type="compositionally biased region" description="Polar residues" evidence="1">
    <location>
        <begin position="290"/>
        <end position="299"/>
    </location>
</feature>
<feature type="compositionally biased region" description="Basic residues" evidence="1">
    <location>
        <begin position="344"/>
        <end position="355"/>
    </location>
</feature>
<dbReference type="RefSeq" id="WP_007480980.1">
    <property type="nucleotide sequence ID" value="NZ_JH724308.1"/>
</dbReference>
<feature type="compositionally biased region" description="Basic and acidic residues" evidence="1">
    <location>
        <begin position="302"/>
        <end position="343"/>
    </location>
</feature>
<dbReference type="AlphaFoldDB" id="I9SXM0"/>
<gene>
    <name evidence="3" type="ORF">HMPREF1071_03027</name>
</gene>
<evidence type="ECO:0000313" key="4">
    <source>
        <dbReference type="Proteomes" id="UP000005150"/>
    </source>
</evidence>
<protein>
    <recommendedName>
        <fullName evidence="2">DUF4296 domain-containing protein</fullName>
    </recommendedName>
</protein>
<comment type="caution">
    <text evidence="3">The sequence shown here is derived from an EMBL/GenBank/DDBJ whole genome shotgun (WGS) entry which is preliminary data.</text>
</comment>
<dbReference type="PATRIC" id="fig|997887.3.peg.3137"/>
<accession>I9SXM0</accession>
<dbReference type="InterPro" id="IPR025381">
    <property type="entry name" value="DUF4296"/>
</dbReference>
<evidence type="ECO:0000313" key="3">
    <source>
        <dbReference type="EMBL" id="EIY61156.1"/>
    </source>
</evidence>
<proteinExistence type="predicted"/>
<dbReference type="GeneID" id="93117281"/>
<reference evidence="3 4" key="1">
    <citation type="submission" date="2012-02" db="EMBL/GenBank/DDBJ databases">
        <title>The Genome Sequence of Bacteroides salyersiae CL02T12C01.</title>
        <authorList>
            <consortium name="The Broad Institute Genome Sequencing Platform"/>
            <person name="Earl A."/>
            <person name="Ward D."/>
            <person name="Feldgarden M."/>
            <person name="Gevers D."/>
            <person name="Zitomersky N.L."/>
            <person name="Coyne M.J."/>
            <person name="Comstock L.E."/>
            <person name="Young S.K."/>
            <person name="Zeng Q."/>
            <person name="Gargeya S."/>
            <person name="Fitzgerald M."/>
            <person name="Haas B."/>
            <person name="Abouelleil A."/>
            <person name="Alvarado L."/>
            <person name="Arachchi H.M."/>
            <person name="Berlin A."/>
            <person name="Chapman S.B."/>
            <person name="Gearin G."/>
            <person name="Goldberg J."/>
            <person name="Griggs A."/>
            <person name="Gujja S."/>
            <person name="Hansen M."/>
            <person name="Heiman D."/>
            <person name="Howarth C."/>
            <person name="Larimer J."/>
            <person name="Lui A."/>
            <person name="MacDonald P.J.P."/>
            <person name="McCowen C."/>
            <person name="Montmayeur A."/>
            <person name="Murphy C."/>
            <person name="Neiman D."/>
            <person name="Pearson M."/>
            <person name="Priest M."/>
            <person name="Roberts A."/>
            <person name="Saif S."/>
            <person name="Shea T."/>
            <person name="Sisk P."/>
            <person name="Stolte C."/>
            <person name="Sykes S."/>
            <person name="Wortman J."/>
            <person name="Nusbaum C."/>
            <person name="Birren B."/>
        </authorList>
    </citation>
    <scope>NUCLEOTIDE SEQUENCE [LARGE SCALE GENOMIC DNA]</scope>
    <source>
        <strain evidence="3 4">CL02T12C01</strain>
    </source>
</reference>
<feature type="region of interest" description="Disordered" evidence="1">
    <location>
        <begin position="261"/>
        <end position="355"/>
    </location>
</feature>
<organism evidence="3 4">
    <name type="scientific">Bacteroides salyersiae CL02T12C01</name>
    <dbReference type="NCBI Taxonomy" id="997887"/>
    <lineage>
        <taxon>Bacteria</taxon>
        <taxon>Pseudomonadati</taxon>
        <taxon>Bacteroidota</taxon>
        <taxon>Bacteroidia</taxon>
        <taxon>Bacteroidales</taxon>
        <taxon>Bacteroidaceae</taxon>
        <taxon>Bacteroides</taxon>
    </lineage>
</organism>
<name>I9SXM0_9BACE</name>
<dbReference type="Proteomes" id="UP000005150">
    <property type="component" value="Unassembled WGS sequence"/>
</dbReference>
<feature type="compositionally biased region" description="Basic and acidic residues" evidence="1">
    <location>
        <begin position="271"/>
        <end position="285"/>
    </location>
</feature>
<sequence length="355" mass="41398">MKKDFRFQWCILCLLIIFATGCKVKRPSEVLPESTMENLLYDYHIAKAMGDNLPYNENYKKVLYTDAVFNKYGTTKAVFDSSMVWYTRNMEVLAKVYEKVSKRLKTQQNAINQLIAIRDKKPMTSAPGDSIDVWAWQRMKRLTGMPTDDKLTFVLPSDSNFKERDTLIWKVRYQFLENGPDTTLAALMAMQILFENDSIISGTQKVVNSGIQSICLQSDTLGAIKEVKGFIYYPREKTPQTLVLDQITLMRYHSNDTLKALNDSLQNSDTPKPDTTKEEKEKAPEENTDAVKTNLQHPQRLSPEEMNRRRSNQQREEVKPEQLKVEKKHIQTEKLELKQDRQMNQRRRLQKQVQQ</sequence>
<dbReference type="EMBL" id="AGXV01000035">
    <property type="protein sequence ID" value="EIY61156.1"/>
    <property type="molecule type" value="Genomic_DNA"/>
</dbReference>
<keyword evidence="4" id="KW-1185">Reference proteome</keyword>